<dbReference type="Proteomes" id="UP000192940">
    <property type="component" value="Chromosome I"/>
</dbReference>
<reference evidence="5 6" key="1">
    <citation type="submission" date="2017-04" db="EMBL/GenBank/DDBJ databases">
        <authorList>
            <person name="Afonso C.L."/>
            <person name="Miller P.J."/>
            <person name="Scott M.A."/>
            <person name="Spackman E."/>
            <person name="Goraichik I."/>
            <person name="Dimitrov K.M."/>
            <person name="Suarez D.L."/>
            <person name="Swayne D.E."/>
        </authorList>
    </citation>
    <scope>NUCLEOTIDE SEQUENCE [LARGE SCALE GENOMIC DNA]</scope>
    <source>
        <strain evidence="5 6">N3/975</strain>
    </source>
</reference>
<keyword evidence="2" id="KW-0442">Lipid degradation</keyword>
<keyword evidence="6" id="KW-1185">Reference proteome</keyword>
<keyword evidence="4" id="KW-0812">Transmembrane</keyword>
<feature type="transmembrane region" description="Helical" evidence="4">
    <location>
        <begin position="97"/>
        <end position="118"/>
    </location>
</feature>
<evidence type="ECO:0000313" key="6">
    <source>
        <dbReference type="Proteomes" id="UP000192940"/>
    </source>
</evidence>
<dbReference type="GO" id="GO:0003847">
    <property type="term" value="F:1-alkyl-2-acetylglycerophosphocholine esterase activity"/>
    <property type="evidence" value="ECO:0007669"/>
    <property type="project" value="TreeGrafter"/>
</dbReference>
<organism evidence="5 6">
    <name type="scientific">Paenibacillus uliginis N3/975</name>
    <dbReference type="NCBI Taxonomy" id="1313296"/>
    <lineage>
        <taxon>Bacteria</taxon>
        <taxon>Bacillati</taxon>
        <taxon>Bacillota</taxon>
        <taxon>Bacilli</taxon>
        <taxon>Bacillales</taxon>
        <taxon>Paenibacillaceae</taxon>
        <taxon>Paenibacillus</taxon>
    </lineage>
</organism>
<dbReference type="RefSeq" id="WP_208914789.1">
    <property type="nucleotide sequence ID" value="NZ_LT840184.1"/>
</dbReference>
<feature type="transmembrane region" description="Helical" evidence="4">
    <location>
        <begin position="53"/>
        <end position="70"/>
    </location>
</feature>
<proteinExistence type="predicted"/>
<evidence type="ECO:0000256" key="1">
    <source>
        <dbReference type="ARBA" id="ARBA00022801"/>
    </source>
</evidence>
<accession>A0A1X7HJX7</accession>
<dbReference type="STRING" id="1313296.SAMN05661091_4000"/>
<feature type="transmembrane region" description="Helical" evidence="4">
    <location>
        <begin position="29"/>
        <end position="47"/>
    </location>
</feature>
<evidence type="ECO:0000256" key="3">
    <source>
        <dbReference type="ARBA" id="ARBA00023098"/>
    </source>
</evidence>
<dbReference type="SUPFAM" id="SSF53474">
    <property type="entry name" value="alpha/beta-Hydrolases"/>
    <property type="match status" value="1"/>
</dbReference>
<evidence type="ECO:0000256" key="2">
    <source>
        <dbReference type="ARBA" id="ARBA00022963"/>
    </source>
</evidence>
<dbReference type="GO" id="GO:0016042">
    <property type="term" value="P:lipid catabolic process"/>
    <property type="evidence" value="ECO:0007669"/>
    <property type="project" value="UniProtKB-KW"/>
</dbReference>
<keyword evidence="3" id="KW-0443">Lipid metabolism</keyword>
<name>A0A1X7HJX7_9BACL</name>
<keyword evidence="4" id="KW-1133">Transmembrane helix</keyword>
<protein>
    <submittedName>
        <fullName evidence="5">Predicted dienelactone hydrolase</fullName>
    </submittedName>
</protein>
<keyword evidence="4" id="KW-0472">Membrane</keyword>
<evidence type="ECO:0000256" key="4">
    <source>
        <dbReference type="SAM" id="Phobius"/>
    </source>
</evidence>
<dbReference type="PANTHER" id="PTHR10272">
    <property type="entry name" value="PLATELET-ACTIVATING FACTOR ACETYLHYDROLASE"/>
    <property type="match status" value="1"/>
</dbReference>
<dbReference type="InterPro" id="IPR029058">
    <property type="entry name" value="AB_hydrolase_fold"/>
</dbReference>
<dbReference type="AlphaFoldDB" id="A0A1X7HJX7"/>
<gene>
    <name evidence="5" type="ORF">SAMN05661091_4000</name>
</gene>
<keyword evidence="1 5" id="KW-0378">Hydrolase</keyword>
<dbReference type="EMBL" id="LT840184">
    <property type="protein sequence ID" value="SMF87902.1"/>
    <property type="molecule type" value="Genomic_DNA"/>
</dbReference>
<sequence length="498" mass="55325">MRIVEWIYLIFNVVMLVWLIGARNKPLRMLWGGFAVSAALLLVHGLVEGLRWPLIPGYLLTLVPLIVLVVKTRNQSSSKVTDGRSGTSSGKLRRIRMIASSVLVLVYAAVALGLPLLFPVLSFEKPTGPYGIGTVTYNWTDNSREEVLTPETGDKRELVVQIWYPTSKDAKGTTAPYVSDPAVYEQAFHDVLEMPKLLFTNLGDVKTHAIQEAKLSDSEAKYPVLVFSHGLHGYENQNTFQVEQLVGNGYIVVGINHTYSSLASVFSDGRVAYFESQGKEGFEKLKFNNLDVLNEGWVKDVQFVLDEVEKLAANDPDQRFTGHMDLDRIGMFGHSFGGATAVQMLLTDSRVKAGMNMDGVLYGEKRIPAEGVGKPFLMISADDTLNGATSMSDKEIAAMGTNRDVIKTYYEEVFARYAPVTAGGNYWMKLNNTVHLSFSDLLLVSPLLEWAQGVDARDTQELVNDYTLDFFNHFLKGLPFEKLDHSVGENPEFSLEQG</sequence>
<feature type="transmembrane region" description="Helical" evidence="4">
    <location>
        <begin position="6"/>
        <end position="22"/>
    </location>
</feature>
<dbReference type="PANTHER" id="PTHR10272:SF0">
    <property type="entry name" value="PLATELET-ACTIVATING FACTOR ACETYLHYDROLASE"/>
    <property type="match status" value="1"/>
</dbReference>
<evidence type="ECO:0000313" key="5">
    <source>
        <dbReference type="EMBL" id="SMF87902.1"/>
    </source>
</evidence>
<dbReference type="Pfam" id="PF03403">
    <property type="entry name" value="PAF-AH_p_II"/>
    <property type="match status" value="1"/>
</dbReference>
<dbReference type="Gene3D" id="3.40.50.1820">
    <property type="entry name" value="alpha/beta hydrolase"/>
    <property type="match status" value="1"/>
</dbReference>